<feature type="chain" id="PRO_5037892962" evidence="1">
    <location>
        <begin position="19"/>
        <end position="440"/>
    </location>
</feature>
<dbReference type="Pfam" id="PF00188">
    <property type="entry name" value="CAP"/>
    <property type="match status" value="1"/>
</dbReference>
<keyword evidence="3" id="KW-1185">Reference proteome</keyword>
<dbReference type="GO" id="GO:0005576">
    <property type="term" value="C:extracellular region"/>
    <property type="evidence" value="ECO:0007669"/>
    <property type="project" value="InterPro"/>
</dbReference>
<dbReference type="CDD" id="cd05382">
    <property type="entry name" value="CAP_GAPR1-like"/>
    <property type="match status" value="1"/>
</dbReference>
<dbReference type="PANTHER" id="PTHR10334">
    <property type="entry name" value="CYSTEINE-RICH SECRETORY PROTEIN-RELATED"/>
    <property type="match status" value="1"/>
</dbReference>
<sequence>MRLFFFTAALLFVRSSASTNEVSSLEIVVLRYNSLYTGETATYQNGKYEFRFCQCQAETNRPPTEDSRCVCSKSIAGRAVNEAPASFPLSCIYSPQQPKCLMAEVGPAQWKLSSGTIYVEVSIDGRPISDPAWQAVPLSKSKQRVRLTCPRSQSDCPTCHLCINGAIDLDYVVVFKSFSRVDELRLRDLSDVRPSGVSKKPFWEKTPAKTNYFGAMKSQQQASTKSTWIWQQKQKQAPAASRAVQHPKTNWIASKQQTAGKGATVNRFGIDTRAFRDRIIALHNKYRARHGVGALQQNDTLDRAAEYWANYLAAKQGCLEHQKTGDHFGESIYYYATTEQIDGNDLADASMEGFYEESEGYNYRRYSKYDFFDTGHFTQLVWKTSQRIGVGLGMSHFNGRRRNSCQPGFEGTMAFVVIKYDPPGNVQTEKYYFDNVLPPR</sequence>
<dbReference type="InterPro" id="IPR001283">
    <property type="entry name" value="CRISP-related"/>
</dbReference>
<dbReference type="PROSITE" id="PS01009">
    <property type="entry name" value="CRISP_1"/>
    <property type="match status" value="1"/>
</dbReference>
<name>A0A914V1J8_9BILA</name>
<organism evidence="3 4">
    <name type="scientific">Plectus sambesii</name>
    <dbReference type="NCBI Taxonomy" id="2011161"/>
    <lineage>
        <taxon>Eukaryota</taxon>
        <taxon>Metazoa</taxon>
        <taxon>Ecdysozoa</taxon>
        <taxon>Nematoda</taxon>
        <taxon>Chromadorea</taxon>
        <taxon>Plectida</taxon>
        <taxon>Plectina</taxon>
        <taxon>Plectoidea</taxon>
        <taxon>Plectidae</taxon>
        <taxon>Plectus</taxon>
    </lineage>
</organism>
<dbReference type="Proteomes" id="UP000887566">
    <property type="component" value="Unplaced"/>
</dbReference>
<dbReference type="WBParaSite" id="PSAMB.scaffold1383size32327.g12816.t1">
    <property type="protein sequence ID" value="PSAMB.scaffold1383size32327.g12816.t1"/>
    <property type="gene ID" value="PSAMB.scaffold1383size32327.g12816"/>
</dbReference>
<accession>A0A914V1J8</accession>
<evidence type="ECO:0000313" key="3">
    <source>
        <dbReference type="Proteomes" id="UP000887566"/>
    </source>
</evidence>
<evidence type="ECO:0000259" key="2">
    <source>
        <dbReference type="SMART" id="SM00198"/>
    </source>
</evidence>
<dbReference type="InterPro" id="IPR014044">
    <property type="entry name" value="CAP_dom"/>
</dbReference>
<dbReference type="SMART" id="SM00198">
    <property type="entry name" value="SCP"/>
    <property type="match status" value="1"/>
</dbReference>
<evidence type="ECO:0000256" key="1">
    <source>
        <dbReference type="SAM" id="SignalP"/>
    </source>
</evidence>
<feature type="signal peptide" evidence="1">
    <location>
        <begin position="1"/>
        <end position="18"/>
    </location>
</feature>
<feature type="domain" description="SCP" evidence="2">
    <location>
        <begin position="274"/>
        <end position="428"/>
    </location>
</feature>
<dbReference type="InterPro" id="IPR035940">
    <property type="entry name" value="CAP_sf"/>
</dbReference>
<dbReference type="Gene3D" id="3.40.33.10">
    <property type="entry name" value="CAP"/>
    <property type="match status" value="1"/>
</dbReference>
<keyword evidence="1" id="KW-0732">Signal</keyword>
<dbReference type="SUPFAM" id="SSF55797">
    <property type="entry name" value="PR-1-like"/>
    <property type="match status" value="1"/>
</dbReference>
<dbReference type="InterPro" id="IPR034113">
    <property type="entry name" value="SCP_GAPR1-like"/>
</dbReference>
<proteinExistence type="predicted"/>
<protein>
    <submittedName>
        <fullName evidence="4">SCP domain-containing protein</fullName>
    </submittedName>
</protein>
<reference evidence="4" key="1">
    <citation type="submission" date="2022-11" db="UniProtKB">
        <authorList>
            <consortium name="WormBaseParasite"/>
        </authorList>
    </citation>
    <scope>IDENTIFICATION</scope>
</reference>
<dbReference type="InterPro" id="IPR018244">
    <property type="entry name" value="Allrgn_V5/Tpx1_CS"/>
</dbReference>
<dbReference type="AlphaFoldDB" id="A0A914V1J8"/>
<dbReference type="PRINTS" id="PR00837">
    <property type="entry name" value="V5TPXLIKE"/>
</dbReference>
<evidence type="ECO:0000313" key="4">
    <source>
        <dbReference type="WBParaSite" id="PSAMB.scaffold1383size32327.g12816.t1"/>
    </source>
</evidence>